<accession>X0XTJ6</accession>
<dbReference type="EMBL" id="BARS01058220">
    <property type="protein sequence ID" value="GAG46534.1"/>
    <property type="molecule type" value="Genomic_DNA"/>
</dbReference>
<feature type="non-terminal residue" evidence="1">
    <location>
        <position position="1"/>
    </location>
</feature>
<comment type="caution">
    <text evidence="1">The sequence shown here is derived from an EMBL/GenBank/DDBJ whole genome shotgun (WGS) entry which is preliminary data.</text>
</comment>
<gene>
    <name evidence="1" type="ORF">S01H1_85014</name>
</gene>
<name>X0XTJ6_9ZZZZ</name>
<dbReference type="AlphaFoldDB" id="X0XTJ6"/>
<reference evidence="1" key="1">
    <citation type="journal article" date="2014" name="Front. Microbiol.">
        <title>High frequency of phylogenetically diverse reductive dehalogenase-homologous genes in deep subseafloor sedimentary metagenomes.</title>
        <authorList>
            <person name="Kawai M."/>
            <person name="Futagami T."/>
            <person name="Toyoda A."/>
            <person name="Takaki Y."/>
            <person name="Nishi S."/>
            <person name="Hori S."/>
            <person name="Arai W."/>
            <person name="Tsubouchi T."/>
            <person name="Morono Y."/>
            <person name="Uchiyama I."/>
            <person name="Ito T."/>
            <person name="Fujiyama A."/>
            <person name="Inagaki F."/>
            <person name="Takami H."/>
        </authorList>
    </citation>
    <scope>NUCLEOTIDE SEQUENCE</scope>
    <source>
        <strain evidence="1">Expedition CK06-06</strain>
    </source>
</reference>
<dbReference type="Gene3D" id="3.40.50.720">
    <property type="entry name" value="NAD(P)-binding Rossmann-like Domain"/>
    <property type="match status" value="1"/>
</dbReference>
<sequence length="109" mass="12847">IKDSASDNKILYKVEFKEEDMVKPKQGSFALQDYYDHPEKYDPTFENYLPYLKILVNCIYWTEKYPRLVTREYLKNRLPEMSDLELCVIGDISCDIGGSIEITYKSTMP</sequence>
<feature type="non-terminal residue" evidence="1">
    <location>
        <position position="109"/>
    </location>
</feature>
<proteinExistence type="predicted"/>
<protein>
    <submittedName>
        <fullName evidence="1">Uncharacterized protein</fullName>
    </submittedName>
</protein>
<evidence type="ECO:0000313" key="1">
    <source>
        <dbReference type="EMBL" id="GAG46534.1"/>
    </source>
</evidence>
<organism evidence="1">
    <name type="scientific">marine sediment metagenome</name>
    <dbReference type="NCBI Taxonomy" id="412755"/>
    <lineage>
        <taxon>unclassified sequences</taxon>
        <taxon>metagenomes</taxon>
        <taxon>ecological metagenomes</taxon>
    </lineage>
</organism>